<evidence type="ECO:0000313" key="2">
    <source>
        <dbReference type="EMBL" id="GAA4461001.1"/>
    </source>
</evidence>
<reference evidence="3" key="1">
    <citation type="journal article" date="2019" name="Int. J. Syst. Evol. Microbiol.">
        <title>The Global Catalogue of Microorganisms (GCM) 10K type strain sequencing project: providing services to taxonomists for standard genome sequencing and annotation.</title>
        <authorList>
            <consortium name="The Broad Institute Genomics Platform"/>
            <consortium name="The Broad Institute Genome Sequencing Center for Infectious Disease"/>
            <person name="Wu L."/>
            <person name="Ma J."/>
        </authorList>
    </citation>
    <scope>NUCLEOTIDE SEQUENCE [LARGE SCALE GENOMIC DNA]</scope>
    <source>
        <strain evidence="3">JCM 32105</strain>
    </source>
</reference>
<comment type="caution">
    <text evidence="2">The sequence shown here is derived from an EMBL/GenBank/DDBJ whole genome shotgun (WGS) entry which is preliminary data.</text>
</comment>
<dbReference type="SUPFAM" id="SSF53448">
    <property type="entry name" value="Nucleotide-diphospho-sugar transferases"/>
    <property type="match status" value="1"/>
</dbReference>
<gene>
    <name evidence="2" type="ORF">GCM10023093_04850</name>
</gene>
<dbReference type="EMBL" id="BAABFA010000005">
    <property type="protein sequence ID" value="GAA4461001.1"/>
    <property type="molecule type" value="Genomic_DNA"/>
</dbReference>
<evidence type="ECO:0000259" key="1">
    <source>
        <dbReference type="Pfam" id="PF00535"/>
    </source>
</evidence>
<dbReference type="RefSeq" id="WP_345077996.1">
    <property type="nucleotide sequence ID" value="NZ_BAABFA010000005.1"/>
</dbReference>
<dbReference type="Gene3D" id="3.90.550.10">
    <property type="entry name" value="Spore Coat Polysaccharide Biosynthesis Protein SpsA, Chain A"/>
    <property type="match status" value="1"/>
</dbReference>
<dbReference type="PANTHER" id="PTHR43179:SF7">
    <property type="entry name" value="RHAMNOSYLTRANSFERASE WBBL"/>
    <property type="match status" value="1"/>
</dbReference>
<sequence>MQLSIIIPTWNNLAFARLCVESIRKNSAYRHQVILHINDGSDGTLQWAQQEGIDHTYTPDNAGICMAVNEAGGLAKHDHIVYMNDDMYVCPEWDVHIADEIRAAGTDCFMFSSTMIEPINYHNPCVIHRDHGQTIETFDEAGLLRECNTIPKADWTGSTWPPTIVHRKYWLITGGYSIELSPGVSSDDDFAMKMWAAGCRIFKGIGRSRVYHFQSKSTLRIKKNDGRKQFLMKWGMNQSTFNKYYIRRGTPYTGPLKEPQGLGWERFRAWVKRKL</sequence>
<keyword evidence="3" id="KW-1185">Reference proteome</keyword>
<dbReference type="InterPro" id="IPR029044">
    <property type="entry name" value="Nucleotide-diphossugar_trans"/>
</dbReference>
<protein>
    <recommendedName>
        <fullName evidence="1">Glycosyltransferase 2-like domain-containing protein</fullName>
    </recommendedName>
</protein>
<feature type="domain" description="Glycosyltransferase 2-like" evidence="1">
    <location>
        <begin position="4"/>
        <end position="123"/>
    </location>
</feature>
<accession>A0ABP8N7M4</accession>
<dbReference type="Proteomes" id="UP001500067">
    <property type="component" value="Unassembled WGS sequence"/>
</dbReference>
<dbReference type="Pfam" id="PF00535">
    <property type="entry name" value="Glycos_transf_2"/>
    <property type="match status" value="1"/>
</dbReference>
<evidence type="ECO:0000313" key="3">
    <source>
        <dbReference type="Proteomes" id="UP001500067"/>
    </source>
</evidence>
<dbReference type="InterPro" id="IPR001173">
    <property type="entry name" value="Glyco_trans_2-like"/>
</dbReference>
<proteinExistence type="predicted"/>
<dbReference type="PANTHER" id="PTHR43179">
    <property type="entry name" value="RHAMNOSYLTRANSFERASE WBBL"/>
    <property type="match status" value="1"/>
</dbReference>
<name>A0ABP8N7M4_9BACT</name>
<organism evidence="2 3">
    <name type="scientific">Nemorincola caseinilytica</name>
    <dbReference type="NCBI Taxonomy" id="2054315"/>
    <lineage>
        <taxon>Bacteria</taxon>
        <taxon>Pseudomonadati</taxon>
        <taxon>Bacteroidota</taxon>
        <taxon>Chitinophagia</taxon>
        <taxon>Chitinophagales</taxon>
        <taxon>Chitinophagaceae</taxon>
        <taxon>Nemorincola</taxon>
    </lineage>
</organism>
<dbReference type="CDD" id="cd00761">
    <property type="entry name" value="Glyco_tranf_GTA_type"/>
    <property type="match status" value="1"/>
</dbReference>